<accession>A0A1E7DK65</accession>
<dbReference type="NCBIfam" id="NF004685">
    <property type="entry name" value="PRK06029.1"/>
    <property type="match status" value="1"/>
</dbReference>
<dbReference type="InterPro" id="IPR036551">
    <property type="entry name" value="Flavin_trans-like"/>
</dbReference>
<dbReference type="NCBIfam" id="TIGR00421">
    <property type="entry name" value="ubiX_pad"/>
    <property type="match status" value="1"/>
</dbReference>
<feature type="binding site" evidence="7">
    <location>
        <position position="152"/>
    </location>
    <ligand>
        <name>dimethylallyl phosphate</name>
        <dbReference type="ChEBI" id="CHEBI:88052"/>
    </ligand>
</feature>
<dbReference type="HAMAP" id="MF_01984">
    <property type="entry name" value="ubiX_pad"/>
    <property type="match status" value="1"/>
</dbReference>
<dbReference type="RefSeq" id="WP_069939918.1">
    <property type="nucleotide sequence ID" value="NZ_MAMP01000025.1"/>
</dbReference>
<gene>
    <name evidence="7" type="primary">ubiX</name>
    <name evidence="9" type="ORF">BA724_13755</name>
</gene>
<keyword evidence="10" id="KW-1185">Reference proteome</keyword>
<evidence type="ECO:0000313" key="9">
    <source>
        <dbReference type="EMBL" id="OES43481.1"/>
    </source>
</evidence>
<dbReference type="AlphaFoldDB" id="A0A1E7DK65"/>
<feature type="binding site" evidence="7">
    <location>
        <position position="122"/>
    </location>
    <ligand>
        <name>FMN</name>
        <dbReference type="ChEBI" id="CHEBI:58210"/>
    </ligand>
</feature>
<evidence type="ECO:0000256" key="6">
    <source>
        <dbReference type="ARBA" id="ARBA00060793"/>
    </source>
</evidence>
<dbReference type="FunFam" id="3.40.50.1950:FF:000001">
    <property type="entry name" value="Flavin prenyltransferase UbiX"/>
    <property type="match status" value="1"/>
</dbReference>
<evidence type="ECO:0000256" key="1">
    <source>
        <dbReference type="ARBA" id="ARBA00022602"/>
    </source>
</evidence>
<dbReference type="Proteomes" id="UP000095658">
    <property type="component" value="Unassembled WGS sequence"/>
</dbReference>
<evidence type="ECO:0000259" key="8">
    <source>
        <dbReference type="Pfam" id="PF02441"/>
    </source>
</evidence>
<comment type="caution">
    <text evidence="9">The sequence shown here is derived from an EMBL/GenBank/DDBJ whole genome shotgun (WGS) entry which is preliminary data.</text>
</comment>
<feature type="binding site" evidence="7">
    <location>
        <begin position="87"/>
        <end position="90"/>
    </location>
    <ligand>
        <name>FMN</name>
        <dbReference type="ChEBI" id="CHEBI:58210"/>
    </ligand>
</feature>
<dbReference type="InterPro" id="IPR004507">
    <property type="entry name" value="UbiX-like"/>
</dbReference>
<dbReference type="PANTHER" id="PTHR43374">
    <property type="entry name" value="FLAVIN PRENYLTRANSFERASE"/>
    <property type="match status" value="1"/>
</dbReference>
<dbReference type="OrthoDB" id="9781577at2"/>
<proteinExistence type="inferred from homology"/>
<dbReference type="GO" id="GO:0016831">
    <property type="term" value="F:carboxy-lyase activity"/>
    <property type="evidence" value="ECO:0007669"/>
    <property type="project" value="TreeGrafter"/>
</dbReference>
<evidence type="ECO:0000256" key="4">
    <source>
        <dbReference type="ARBA" id="ARBA00022679"/>
    </source>
</evidence>
<feature type="domain" description="Flavoprotein" evidence="8">
    <location>
        <begin position="2"/>
        <end position="172"/>
    </location>
</feature>
<feature type="binding site" evidence="7">
    <location>
        <position position="168"/>
    </location>
    <ligand>
        <name>dimethylallyl phosphate</name>
        <dbReference type="ChEBI" id="CHEBI:88052"/>
    </ligand>
</feature>
<evidence type="ECO:0000256" key="3">
    <source>
        <dbReference type="ARBA" id="ARBA00022643"/>
    </source>
</evidence>
<reference evidence="9 10" key="1">
    <citation type="submission" date="2016-06" db="EMBL/GenBank/DDBJ databases">
        <title>Domibacillus iocasae genome sequencing.</title>
        <authorList>
            <person name="Verma A."/>
            <person name="Pal Y."/>
            <person name="Ojha A.K."/>
            <person name="Krishnamurthi S."/>
        </authorList>
    </citation>
    <scope>NUCLEOTIDE SEQUENCE [LARGE SCALE GENOMIC DNA]</scope>
    <source>
        <strain evidence="9 10">DSM 29979</strain>
    </source>
</reference>
<dbReference type="PANTHER" id="PTHR43374:SF1">
    <property type="entry name" value="FLAVIN PRENYLTRANSFERASE PAD1, MITOCHONDRIAL"/>
    <property type="match status" value="1"/>
</dbReference>
<comment type="function">
    <text evidence="7">Flavin prenyltransferase that catalyzes the synthesis of the prenylated FMN cofactor (prenyl-FMN) for 4-hydroxy-3-polyprenylbenzoic acid decarboxylase UbiD. The prenyltransferase is metal-independent and links a dimethylallyl moiety from dimethylallyl monophosphate (DMAP) to the flavin N5 and C6 atoms of FMN.</text>
</comment>
<evidence type="ECO:0000256" key="2">
    <source>
        <dbReference type="ARBA" id="ARBA00022630"/>
    </source>
</evidence>
<dbReference type="GO" id="GO:0106141">
    <property type="term" value="F:flavin prenyltransferase activity"/>
    <property type="evidence" value="ECO:0007669"/>
    <property type="project" value="UniProtKB-EC"/>
</dbReference>
<evidence type="ECO:0000256" key="5">
    <source>
        <dbReference type="ARBA" id="ARBA00050612"/>
    </source>
</evidence>
<feature type="binding site" evidence="7">
    <location>
        <position position="36"/>
    </location>
    <ligand>
        <name>FMN</name>
        <dbReference type="ChEBI" id="CHEBI:58210"/>
    </ligand>
</feature>
<dbReference type="EMBL" id="MAMP01000025">
    <property type="protein sequence ID" value="OES43481.1"/>
    <property type="molecule type" value="Genomic_DNA"/>
</dbReference>
<dbReference type="Gene3D" id="3.40.50.1950">
    <property type="entry name" value="Flavin prenyltransferase-like"/>
    <property type="match status" value="1"/>
</dbReference>
<dbReference type="SUPFAM" id="SSF52507">
    <property type="entry name" value="Homo-oligomeric flavin-containing Cys decarboxylases, HFCD"/>
    <property type="match status" value="1"/>
</dbReference>
<keyword evidence="4 7" id="KW-0808">Transferase</keyword>
<evidence type="ECO:0000313" key="10">
    <source>
        <dbReference type="Proteomes" id="UP000095658"/>
    </source>
</evidence>
<dbReference type="Pfam" id="PF02441">
    <property type="entry name" value="Flavoprotein"/>
    <property type="match status" value="1"/>
</dbReference>
<comment type="similarity">
    <text evidence="6 7">Belongs to the UbiX/PAD1 family.</text>
</comment>
<evidence type="ECO:0000256" key="7">
    <source>
        <dbReference type="HAMAP-Rule" id="MF_01984"/>
    </source>
</evidence>
<comment type="caution">
    <text evidence="7">Lacks conserved residue(s) required for the propagation of feature annotation.</text>
</comment>
<dbReference type="InterPro" id="IPR003382">
    <property type="entry name" value="Flavoprotein"/>
</dbReference>
<protein>
    <recommendedName>
        <fullName evidence="7">Flavin prenyltransferase UbiX</fullName>
        <ecNumber evidence="7">2.5.1.129</ecNumber>
    </recommendedName>
</protein>
<keyword evidence="2 7" id="KW-0285">Flavoprotein</keyword>
<keyword evidence="1 7" id="KW-0637">Prenyltransferase</keyword>
<feature type="binding site" evidence="7">
    <location>
        <begin position="10"/>
        <end position="12"/>
    </location>
    <ligand>
        <name>FMN</name>
        <dbReference type="ChEBI" id="CHEBI:58210"/>
    </ligand>
</feature>
<comment type="catalytic activity">
    <reaction evidence="5 7">
        <text>dimethylallyl phosphate + FMNH2 = prenylated FMNH2 + phosphate</text>
        <dbReference type="Rhea" id="RHEA:37743"/>
        <dbReference type="ChEBI" id="CHEBI:43474"/>
        <dbReference type="ChEBI" id="CHEBI:57618"/>
        <dbReference type="ChEBI" id="CHEBI:87467"/>
        <dbReference type="ChEBI" id="CHEBI:88052"/>
        <dbReference type="EC" id="2.5.1.129"/>
    </reaction>
</comment>
<sequence>MKKIVVGISGASGAIYGIRCLETLNKLGIESHVAISTAAEKTIEYETDYTLEQVKSLCTYLYDLKDIGASIASGSFRVDGMIVAPCSIKTLSSIANSFNDNLISRAADVTLKERRKLVVMVRETPFHLGHLRLMQSAAEMGAVILPPVPSFYHKPASIDDIVNQSVGKALDQFGIDAQLFDRWEGLPANEAVKHS</sequence>
<name>A0A1E7DK65_9BACI</name>
<organism evidence="9 10">
    <name type="scientific">Domibacillus iocasae</name>
    <dbReference type="NCBI Taxonomy" id="1714016"/>
    <lineage>
        <taxon>Bacteria</taxon>
        <taxon>Bacillati</taxon>
        <taxon>Bacillota</taxon>
        <taxon>Bacilli</taxon>
        <taxon>Bacillales</taxon>
        <taxon>Bacillaceae</taxon>
        <taxon>Domibacillus</taxon>
    </lineage>
</organism>
<dbReference type="EC" id="2.5.1.129" evidence="7"/>
<dbReference type="STRING" id="1714016.BA724_13755"/>
<keyword evidence="9" id="KW-0456">Lyase</keyword>
<keyword evidence="3 7" id="KW-0288">FMN</keyword>